<dbReference type="AlphaFoldDB" id="A0A4Y2N4Y3"/>
<accession>A0A4Y2N4Y3</accession>
<sequence>MEIGLGRPKGVDPGVALGTDVRLKGHDITSKLTPDLWQGFAPDHGGDPFRLKRCLKLLAKIWRTITNINKVDRNAKACQKVDFKIPPPPLRAKHKRFLDRPQLDIQDHPLTSQGEHRTPSSVRHICSRAPAYKSTRGKPRQLRNKPTP</sequence>
<dbReference type="Proteomes" id="UP000499080">
    <property type="component" value="Unassembled WGS sequence"/>
</dbReference>
<name>A0A4Y2N4Y3_ARAVE</name>
<reference evidence="2 3" key="1">
    <citation type="journal article" date="2019" name="Sci. Rep.">
        <title>Orb-weaving spider Araneus ventricosus genome elucidates the spidroin gene catalogue.</title>
        <authorList>
            <person name="Kono N."/>
            <person name="Nakamura H."/>
            <person name="Ohtoshi R."/>
            <person name="Moran D.A.P."/>
            <person name="Shinohara A."/>
            <person name="Yoshida Y."/>
            <person name="Fujiwara M."/>
            <person name="Mori M."/>
            <person name="Tomita M."/>
            <person name="Arakawa K."/>
        </authorList>
    </citation>
    <scope>NUCLEOTIDE SEQUENCE [LARGE SCALE GENOMIC DNA]</scope>
</reference>
<organism evidence="2 3">
    <name type="scientific">Araneus ventricosus</name>
    <name type="common">Orbweaver spider</name>
    <name type="synonym">Epeira ventricosa</name>
    <dbReference type="NCBI Taxonomy" id="182803"/>
    <lineage>
        <taxon>Eukaryota</taxon>
        <taxon>Metazoa</taxon>
        <taxon>Ecdysozoa</taxon>
        <taxon>Arthropoda</taxon>
        <taxon>Chelicerata</taxon>
        <taxon>Arachnida</taxon>
        <taxon>Araneae</taxon>
        <taxon>Araneomorphae</taxon>
        <taxon>Entelegynae</taxon>
        <taxon>Araneoidea</taxon>
        <taxon>Araneidae</taxon>
        <taxon>Araneus</taxon>
    </lineage>
</organism>
<proteinExistence type="predicted"/>
<feature type="compositionally biased region" description="Basic residues" evidence="1">
    <location>
        <begin position="135"/>
        <end position="148"/>
    </location>
</feature>
<evidence type="ECO:0000313" key="2">
    <source>
        <dbReference type="EMBL" id="GBN33237.1"/>
    </source>
</evidence>
<evidence type="ECO:0000313" key="3">
    <source>
        <dbReference type="Proteomes" id="UP000499080"/>
    </source>
</evidence>
<protein>
    <submittedName>
        <fullName evidence="2">Uncharacterized protein</fullName>
    </submittedName>
</protein>
<dbReference type="EMBL" id="BGPR01008353">
    <property type="protein sequence ID" value="GBN33237.1"/>
    <property type="molecule type" value="Genomic_DNA"/>
</dbReference>
<gene>
    <name evidence="2" type="ORF">AVEN_10453_1</name>
</gene>
<comment type="caution">
    <text evidence="2">The sequence shown here is derived from an EMBL/GenBank/DDBJ whole genome shotgun (WGS) entry which is preliminary data.</text>
</comment>
<evidence type="ECO:0000256" key="1">
    <source>
        <dbReference type="SAM" id="MobiDB-lite"/>
    </source>
</evidence>
<feature type="region of interest" description="Disordered" evidence="1">
    <location>
        <begin position="105"/>
        <end position="148"/>
    </location>
</feature>
<keyword evidence="3" id="KW-1185">Reference proteome</keyword>